<protein>
    <submittedName>
        <fullName evidence="3">CheY chemotaxis protein or a CheY-like REC (Receiver) domain</fullName>
    </submittedName>
</protein>
<organism evidence="3 4">
    <name type="scientific">Deinococcus hopiensis KR-140</name>
    <dbReference type="NCBI Taxonomy" id="695939"/>
    <lineage>
        <taxon>Bacteria</taxon>
        <taxon>Thermotogati</taxon>
        <taxon>Deinococcota</taxon>
        <taxon>Deinococci</taxon>
        <taxon>Deinococcales</taxon>
        <taxon>Deinococcaceae</taxon>
        <taxon>Deinococcus</taxon>
    </lineage>
</organism>
<sequence>MDLPLRFLLVDDSVGDQLLAAEAFQQLRPDCVLTCVSSGAEALRMLRHQKVKPDVVLLDVNMPGMSGLQVLEAIKADPKLALLPVVMLSTSNAENDVQAAYTLHANSYLVKAPIFEDFVAQIETFLDFWQKSRIAHP</sequence>
<evidence type="ECO:0000313" key="4">
    <source>
        <dbReference type="Proteomes" id="UP000192582"/>
    </source>
</evidence>
<dbReference type="AlphaFoldDB" id="A0A1W1VEN6"/>
<reference evidence="3 4" key="1">
    <citation type="submission" date="2017-04" db="EMBL/GenBank/DDBJ databases">
        <authorList>
            <person name="Afonso C.L."/>
            <person name="Miller P.J."/>
            <person name="Scott M.A."/>
            <person name="Spackman E."/>
            <person name="Goraichik I."/>
            <person name="Dimitrov K.M."/>
            <person name="Suarez D.L."/>
            <person name="Swayne D.E."/>
        </authorList>
    </citation>
    <scope>NUCLEOTIDE SEQUENCE [LARGE SCALE GENOMIC DNA]</scope>
    <source>
        <strain evidence="3 4">KR-140</strain>
    </source>
</reference>
<evidence type="ECO:0000259" key="2">
    <source>
        <dbReference type="PROSITE" id="PS50110"/>
    </source>
</evidence>
<dbReference type="CDD" id="cd17557">
    <property type="entry name" value="REC_Rcp-like"/>
    <property type="match status" value="1"/>
</dbReference>
<dbReference type="GO" id="GO:0000160">
    <property type="term" value="P:phosphorelay signal transduction system"/>
    <property type="evidence" value="ECO:0007669"/>
    <property type="project" value="InterPro"/>
</dbReference>
<dbReference type="PANTHER" id="PTHR44520:SF2">
    <property type="entry name" value="RESPONSE REGULATOR RCP1"/>
    <property type="match status" value="1"/>
</dbReference>
<dbReference type="EMBL" id="FWWU01000009">
    <property type="protein sequence ID" value="SMB91818.1"/>
    <property type="molecule type" value="Genomic_DNA"/>
</dbReference>
<dbReference type="RefSeq" id="WP_084048800.1">
    <property type="nucleotide sequence ID" value="NZ_FWWU01000009.1"/>
</dbReference>
<dbReference type="Gene3D" id="3.40.50.2300">
    <property type="match status" value="1"/>
</dbReference>
<dbReference type="STRING" id="695939.SAMN00790413_01308"/>
<dbReference type="Proteomes" id="UP000192582">
    <property type="component" value="Unassembled WGS sequence"/>
</dbReference>
<name>A0A1W1VEN6_9DEIO</name>
<evidence type="ECO:0000313" key="3">
    <source>
        <dbReference type="EMBL" id="SMB91818.1"/>
    </source>
</evidence>
<evidence type="ECO:0000256" key="1">
    <source>
        <dbReference type="PROSITE-ProRule" id="PRU00169"/>
    </source>
</evidence>
<gene>
    <name evidence="3" type="ORF">SAMN00790413_01308</name>
</gene>
<accession>A0A1W1VEN6</accession>
<dbReference type="OrthoDB" id="9785718at2"/>
<keyword evidence="4" id="KW-1185">Reference proteome</keyword>
<dbReference type="InterPro" id="IPR001789">
    <property type="entry name" value="Sig_transdc_resp-reg_receiver"/>
</dbReference>
<feature type="domain" description="Response regulatory" evidence="2">
    <location>
        <begin position="6"/>
        <end position="126"/>
    </location>
</feature>
<dbReference type="SUPFAM" id="SSF52172">
    <property type="entry name" value="CheY-like"/>
    <property type="match status" value="1"/>
</dbReference>
<proteinExistence type="predicted"/>
<dbReference type="InterPro" id="IPR011006">
    <property type="entry name" value="CheY-like_superfamily"/>
</dbReference>
<dbReference type="InterPro" id="IPR052893">
    <property type="entry name" value="TCS_response_regulator"/>
</dbReference>
<dbReference type="PROSITE" id="PS50110">
    <property type="entry name" value="RESPONSE_REGULATORY"/>
    <property type="match status" value="1"/>
</dbReference>
<dbReference type="SMART" id="SM00448">
    <property type="entry name" value="REC"/>
    <property type="match status" value="1"/>
</dbReference>
<dbReference type="Pfam" id="PF00072">
    <property type="entry name" value="Response_reg"/>
    <property type="match status" value="1"/>
</dbReference>
<dbReference type="PANTHER" id="PTHR44520">
    <property type="entry name" value="RESPONSE REGULATOR RCP1-RELATED"/>
    <property type="match status" value="1"/>
</dbReference>
<keyword evidence="1" id="KW-0597">Phosphoprotein</keyword>
<feature type="modified residue" description="4-aspartylphosphate" evidence="1">
    <location>
        <position position="59"/>
    </location>
</feature>